<proteinExistence type="predicted"/>
<name>W6T5Y2_9LACO</name>
<dbReference type="Proteomes" id="UP000019247">
    <property type="component" value="Unassembled WGS sequence"/>
</dbReference>
<reference evidence="2 3" key="1">
    <citation type="journal article" date="2014" name="Genome Announc.">
        <title>Genome Sequence of Lactobacillus fabifermentans Strain T30PCM01, Isolated from Fermenting Grape Marc.</title>
        <authorList>
            <person name="Treu L."/>
            <person name="Vendramin V."/>
            <person name="Bovo B."/>
            <person name="Giacomini A."/>
            <person name="Corich V."/>
            <person name="Campanaro S."/>
        </authorList>
    </citation>
    <scope>NUCLEOTIDE SEQUENCE [LARGE SCALE GENOMIC DNA]</scope>
    <source>
        <strain evidence="2 3">T30PCM01</strain>
    </source>
</reference>
<accession>W6T5Y2</accession>
<dbReference type="AlphaFoldDB" id="W6T5Y2"/>
<feature type="transmembrane region" description="Helical" evidence="1">
    <location>
        <begin position="60"/>
        <end position="81"/>
    </location>
</feature>
<dbReference type="PATRIC" id="fig|1400520.3.peg.2338"/>
<comment type="caution">
    <text evidence="2">The sequence shown here is derived from an EMBL/GenBank/DDBJ whole genome shotgun (WGS) entry which is preliminary data.</text>
</comment>
<sequence length="84" mass="9041">MDLKLTLRGLTLLSIALAIIYFFLIAPGNPGLITLFWLGTGLVYGGLAIMGLVKKDYRLMLGLLGGLVLIPLLVTLIRLGLAFL</sequence>
<evidence type="ECO:0000256" key="1">
    <source>
        <dbReference type="SAM" id="Phobius"/>
    </source>
</evidence>
<dbReference type="RefSeq" id="WP_033614310.1">
    <property type="nucleotide sequence ID" value="NZ_KK036507.1"/>
</dbReference>
<evidence type="ECO:0000313" key="2">
    <source>
        <dbReference type="EMBL" id="ETY73536.1"/>
    </source>
</evidence>
<dbReference type="EMBL" id="AWWK01000056">
    <property type="protein sequence ID" value="ETY73536.1"/>
    <property type="molecule type" value="Genomic_DNA"/>
</dbReference>
<protein>
    <submittedName>
        <fullName evidence="2">Uncharacterized protein</fullName>
    </submittedName>
</protein>
<organism evidence="2 3">
    <name type="scientific">Lactiplantibacillus fabifermentans T30PCM01</name>
    <dbReference type="NCBI Taxonomy" id="1400520"/>
    <lineage>
        <taxon>Bacteria</taxon>
        <taxon>Bacillati</taxon>
        <taxon>Bacillota</taxon>
        <taxon>Bacilli</taxon>
        <taxon>Lactobacillales</taxon>
        <taxon>Lactobacillaceae</taxon>
        <taxon>Lactiplantibacillus</taxon>
    </lineage>
</organism>
<gene>
    <name evidence="2" type="ORF">LFAB_11970</name>
</gene>
<evidence type="ECO:0000313" key="3">
    <source>
        <dbReference type="Proteomes" id="UP000019247"/>
    </source>
</evidence>
<keyword evidence="1" id="KW-0472">Membrane</keyword>
<keyword evidence="1" id="KW-0812">Transmembrane</keyword>
<feature type="transmembrane region" description="Helical" evidence="1">
    <location>
        <begin position="7"/>
        <end position="26"/>
    </location>
</feature>
<keyword evidence="1" id="KW-1133">Transmembrane helix</keyword>
<dbReference type="HOGENOM" id="CLU_2523330_0_0_9"/>
<feature type="transmembrane region" description="Helical" evidence="1">
    <location>
        <begin position="32"/>
        <end position="53"/>
    </location>
</feature>